<evidence type="ECO:0000256" key="1">
    <source>
        <dbReference type="ARBA" id="ARBA00000012"/>
    </source>
</evidence>
<dbReference type="Pfam" id="PF00809">
    <property type="entry name" value="Pterin_bind"/>
    <property type="match status" value="1"/>
</dbReference>
<dbReference type="GO" id="GO:0046654">
    <property type="term" value="P:tetrahydrofolate biosynthetic process"/>
    <property type="evidence" value="ECO:0007669"/>
    <property type="project" value="UniProtKB-UniPathway"/>
</dbReference>
<dbReference type="EC" id="2.5.1.15" evidence="5 13"/>
<dbReference type="InterPro" id="IPR045031">
    <property type="entry name" value="DHP_synth-like"/>
</dbReference>
<dbReference type="GO" id="GO:0004156">
    <property type="term" value="F:dihydropteroate synthase activity"/>
    <property type="evidence" value="ECO:0007669"/>
    <property type="project" value="UniProtKB-EC"/>
</dbReference>
<comment type="caution">
    <text evidence="15">The sequence shown here is derived from an EMBL/GenBank/DDBJ whole genome shotgun (WGS) entry which is preliminary data.</text>
</comment>
<dbReference type="PATRIC" id="fig|159743.3.peg.2305"/>
<accession>A0A0D7X398</accession>
<organism evidence="15 16">
    <name type="scientific">Paenibacillus terrae</name>
    <dbReference type="NCBI Taxonomy" id="159743"/>
    <lineage>
        <taxon>Bacteria</taxon>
        <taxon>Bacillati</taxon>
        <taxon>Bacillota</taxon>
        <taxon>Bacilli</taxon>
        <taxon>Bacillales</taxon>
        <taxon>Paenibacillaceae</taxon>
        <taxon>Paenibacillus</taxon>
    </lineage>
</organism>
<dbReference type="SUPFAM" id="SSF51717">
    <property type="entry name" value="Dihydropteroate synthetase-like"/>
    <property type="match status" value="1"/>
</dbReference>
<dbReference type="GO" id="GO:0005829">
    <property type="term" value="C:cytosol"/>
    <property type="evidence" value="ECO:0007669"/>
    <property type="project" value="TreeGrafter"/>
</dbReference>
<dbReference type="PROSITE" id="PS00793">
    <property type="entry name" value="DHPS_2"/>
    <property type="match status" value="1"/>
</dbReference>
<evidence type="ECO:0000313" key="16">
    <source>
        <dbReference type="Proteomes" id="UP000032534"/>
    </source>
</evidence>
<dbReference type="InterPro" id="IPR011005">
    <property type="entry name" value="Dihydropteroate_synth-like_sf"/>
</dbReference>
<keyword evidence="7 13" id="KW-0808">Transferase</keyword>
<evidence type="ECO:0000256" key="2">
    <source>
        <dbReference type="ARBA" id="ARBA00001946"/>
    </source>
</evidence>
<dbReference type="RefSeq" id="WP_044646056.1">
    <property type="nucleotide sequence ID" value="NZ_JTHP01000016.1"/>
</dbReference>
<dbReference type="AlphaFoldDB" id="A0A0D7X398"/>
<comment type="cofactor">
    <cofactor evidence="2 13">
        <name>Mg(2+)</name>
        <dbReference type="ChEBI" id="CHEBI:18420"/>
    </cofactor>
</comment>
<dbReference type="PROSITE" id="PS00792">
    <property type="entry name" value="DHPS_1"/>
    <property type="match status" value="1"/>
</dbReference>
<evidence type="ECO:0000256" key="3">
    <source>
        <dbReference type="ARBA" id="ARBA00004763"/>
    </source>
</evidence>
<dbReference type="Proteomes" id="UP000032534">
    <property type="component" value="Unassembled WGS sequence"/>
</dbReference>
<evidence type="ECO:0000256" key="12">
    <source>
        <dbReference type="ARBA" id="ARBA00053449"/>
    </source>
</evidence>
<dbReference type="PROSITE" id="PS50972">
    <property type="entry name" value="PTERIN_BINDING"/>
    <property type="match status" value="1"/>
</dbReference>
<name>A0A0D7X398_9BACL</name>
<gene>
    <name evidence="15" type="ORF">QD47_10365</name>
</gene>
<evidence type="ECO:0000259" key="14">
    <source>
        <dbReference type="PROSITE" id="PS50972"/>
    </source>
</evidence>
<dbReference type="GO" id="GO:0046656">
    <property type="term" value="P:folic acid biosynthetic process"/>
    <property type="evidence" value="ECO:0007669"/>
    <property type="project" value="UniProtKB-KW"/>
</dbReference>
<keyword evidence="10 13" id="KW-0289">Folate biosynthesis</keyword>
<keyword evidence="16" id="KW-1185">Reference proteome</keyword>
<comment type="pathway">
    <text evidence="3 13">Cofactor biosynthesis; tetrahydrofolate biosynthesis; 7,8-dihydrofolate from 2-amino-4-hydroxy-6-hydroxymethyl-7,8-dihydropteridine diphosphate and 4-aminobenzoate: step 1/2.</text>
</comment>
<evidence type="ECO:0000256" key="6">
    <source>
        <dbReference type="ARBA" id="ARBA00016919"/>
    </source>
</evidence>
<keyword evidence="8 13" id="KW-0479">Metal-binding</keyword>
<dbReference type="PANTHER" id="PTHR20941">
    <property type="entry name" value="FOLATE SYNTHESIS PROTEINS"/>
    <property type="match status" value="1"/>
</dbReference>
<dbReference type="InterPro" id="IPR000489">
    <property type="entry name" value="Pterin-binding_dom"/>
</dbReference>
<evidence type="ECO:0000256" key="8">
    <source>
        <dbReference type="ARBA" id="ARBA00022723"/>
    </source>
</evidence>
<evidence type="ECO:0000256" key="11">
    <source>
        <dbReference type="ARBA" id="ARBA00030193"/>
    </source>
</evidence>
<dbReference type="NCBIfam" id="TIGR01496">
    <property type="entry name" value="DHPS"/>
    <property type="match status" value="1"/>
</dbReference>
<feature type="domain" description="Pterin-binding" evidence="14">
    <location>
        <begin position="24"/>
        <end position="271"/>
    </location>
</feature>
<dbReference type="GO" id="GO:0046872">
    <property type="term" value="F:metal ion binding"/>
    <property type="evidence" value="ECO:0007669"/>
    <property type="project" value="UniProtKB-KW"/>
</dbReference>
<keyword evidence="9 13" id="KW-0460">Magnesium</keyword>
<dbReference type="UniPathway" id="UPA00077">
    <property type="reaction ID" value="UER00156"/>
</dbReference>
<evidence type="ECO:0000256" key="7">
    <source>
        <dbReference type="ARBA" id="ARBA00022679"/>
    </source>
</evidence>
<comment type="function">
    <text evidence="12 13">Catalyzes the condensation of para-aminobenzoate (pABA) with 6-hydroxymethyl-7,8-dihydropterin diphosphate (DHPt-PP) to form 7,8-dihydropteroate (H2Pte), the immediate precursor of folate derivatives.</text>
</comment>
<evidence type="ECO:0000256" key="9">
    <source>
        <dbReference type="ARBA" id="ARBA00022842"/>
    </source>
</evidence>
<evidence type="ECO:0000256" key="5">
    <source>
        <dbReference type="ARBA" id="ARBA00012458"/>
    </source>
</evidence>
<dbReference type="FunFam" id="3.20.20.20:FF:000006">
    <property type="entry name" value="Dihydropteroate synthase"/>
    <property type="match status" value="1"/>
</dbReference>
<evidence type="ECO:0000256" key="4">
    <source>
        <dbReference type="ARBA" id="ARBA00009503"/>
    </source>
</evidence>
<dbReference type="InterPro" id="IPR006390">
    <property type="entry name" value="DHP_synth_dom"/>
</dbReference>
<sequence length="288" mass="31325">MNIPTIYRRSYQMGEAELTLGDSTQVMGILNVTPDSFSDGGLHNSLEIAVLHALKLVEDGADIIDIGGESTRPGHDPVGVEEELARVIPVVQAIHRIAPHIPLSVDTYKAEVARQALEAGAHIINDVWGFKADPDMASVASQFDCPVILMHNRHDRNYSDLIPDMIDDLKESIRLALDAGVRAEQIILDPGIGFAKDYDENIHAMTSLDTLSQLGYPLLLATSRKRFIRTALDLPVDDVVEGTAATVAFGIAQGCQIVRVHDVAQIKRTVRMCDAMVYGSKNALSYGG</sequence>
<comment type="similarity">
    <text evidence="4 13">Belongs to the DHPS family.</text>
</comment>
<dbReference type="CDD" id="cd00739">
    <property type="entry name" value="DHPS"/>
    <property type="match status" value="1"/>
</dbReference>
<evidence type="ECO:0000313" key="15">
    <source>
        <dbReference type="EMBL" id="KJD45729.1"/>
    </source>
</evidence>
<reference evidence="15 16" key="1">
    <citation type="submission" date="2014-11" db="EMBL/GenBank/DDBJ databases">
        <title>Draft Genome Sequences of Paenibacillus polymyxa NRRL B-30509 and Paenibacillus terrae NRRL B-30644, Strains from a Poultry Environment that Produce Tridecaptin A and Paenicidins.</title>
        <authorList>
            <person name="van Belkum M.J."/>
            <person name="Lohans C.T."/>
            <person name="Vederas J.C."/>
        </authorList>
    </citation>
    <scope>NUCLEOTIDE SEQUENCE [LARGE SCALE GENOMIC DNA]</scope>
    <source>
        <strain evidence="15 16">NRRL B-30644</strain>
    </source>
</reference>
<evidence type="ECO:0000256" key="13">
    <source>
        <dbReference type="RuleBase" id="RU361205"/>
    </source>
</evidence>
<dbReference type="EMBL" id="JTHP01000016">
    <property type="protein sequence ID" value="KJD45729.1"/>
    <property type="molecule type" value="Genomic_DNA"/>
</dbReference>
<dbReference type="OrthoDB" id="9811744at2"/>
<protein>
    <recommendedName>
        <fullName evidence="6 13">Dihydropteroate synthase</fullName>
        <shortName evidence="13">DHPS</shortName>
        <ecNumber evidence="5 13">2.5.1.15</ecNumber>
    </recommendedName>
    <alternativeName>
        <fullName evidence="11 13">Dihydropteroate pyrophosphorylase</fullName>
    </alternativeName>
</protein>
<dbReference type="PANTHER" id="PTHR20941:SF1">
    <property type="entry name" value="FOLIC ACID SYNTHESIS PROTEIN FOL1"/>
    <property type="match status" value="1"/>
</dbReference>
<evidence type="ECO:0000256" key="10">
    <source>
        <dbReference type="ARBA" id="ARBA00022909"/>
    </source>
</evidence>
<proteinExistence type="inferred from homology"/>
<comment type="catalytic activity">
    <reaction evidence="1">
        <text>(7,8-dihydropterin-6-yl)methyl diphosphate + 4-aminobenzoate = 7,8-dihydropteroate + diphosphate</text>
        <dbReference type="Rhea" id="RHEA:19949"/>
        <dbReference type="ChEBI" id="CHEBI:17836"/>
        <dbReference type="ChEBI" id="CHEBI:17839"/>
        <dbReference type="ChEBI" id="CHEBI:33019"/>
        <dbReference type="ChEBI" id="CHEBI:72950"/>
        <dbReference type="EC" id="2.5.1.15"/>
    </reaction>
</comment>
<dbReference type="Gene3D" id="3.20.20.20">
    <property type="entry name" value="Dihydropteroate synthase-like"/>
    <property type="match status" value="1"/>
</dbReference>